<evidence type="ECO:0000256" key="1">
    <source>
        <dbReference type="SAM" id="SignalP"/>
    </source>
</evidence>
<keyword evidence="1" id="KW-0732">Signal</keyword>
<dbReference type="InterPro" id="IPR010417">
    <property type="entry name" value="Embryo-specific_ATS3"/>
</dbReference>
<dbReference type="AlphaFoldDB" id="A0A7J7LW50"/>
<feature type="chain" id="PRO_5029578753" evidence="1">
    <location>
        <begin position="24"/>
        <end position="189"/>
    </location>
</feature>
<evidence type="ECO:0000313" key="3">
    <source>
        <dbReference type="Proteomes" id="UP000541444"/>
    </source>
</evidence>
<organism evidence="2 3">
    <name type="scientific">Kingdonia uniflora</name>
    <dbReference type="NCBI Taxonomy" id="39325"/>
    <lineage>
        <taxon>Eukaryota</taxon>
        <taxon>Viridiplantae</taxon>
        <taxon>Streptophyta</taxon>
        <taxon>Embryophyta</taxon>
        <taxon>Tracheophyta</taxon>
        <taxon>Spermatophyta</taxon>
        <taxon>Magnoliopsida</taxon>
        <taxon>Ranunculales</taxon>
        <taxon>Circaeasteraceae</taxon>
        <taxon>Kingdonia</taxon>
    </lineage>
</organism>
<accession>A0A7J7LW50</accession>
<dbReference type="SUPFAM" id="SSF49723">
    <property type="entry name" value="Lipase/lipooxygenase domain (PLAT/LH2 domain)"/>
    <property type="match status" value="1"/>
</dbReference>
<dbReference type="EMBL" id="JACGCM010001954">
    <property type="protein sequence ID" value="KAF6146845.1"/>
    <property type="molecule type" value="Genomic_DNA"/>
</dbReference>
<dbReference type="PANTHER" id="PTHR31718:SF30">
    <property type="entry name" value="EMBRYO-SPECIFIC PROTEIN ATS3A-LIKE"/>
    <property type="match status" value="1"/>
</dbReference>
<feature type="signal peptide" evidence="1">
    <location>
        <begin position="1"/>
        <end position="23"/>
    </location>
</feature>
<dbReference type="Proteomes" id="UP000541444">
    <property type="component" value="Unassembled WGS sequence"/>
</dbReference>
<dbReference type="PANTHER" id="PTHR31718">
    <property type="entry name" value="PLAT DOMAIN-CONTAINING PROTEIN"/>
    <property type="match status" value="1"/>
</dbReference>
<sequence length="189" mass="21600">MEIFKRAISATLALLLLTKMCQGLPPETKALCNYTITIETMCTKGADTSNKISLRFGDMKFNDVLIHHVNSKHMRQVDPLEPAVYLDEAPKKPFQECTVDEFQVTGLCVEEPICYMYLKLNGDDDWRPGVADVRMSQASHLSSTDFYFRRYLPRNVWYGSDMCRGEVTPFGIKQERKVFSEKAILKSSP</sequence>
<keyword evidence="3" id="KW-1185">Reference proteome</keyword>
<evidence type="ECO:0000313" key="2">
    <source>
        <dbReference type="EMBL" id="KAF6146845.1"/>
    </source>
</evidence>
<gene>
    <name evidence="2" type="ORF">GIB67_018498</name>
</gene>
<comment type="caution">
    <text evidence="2">The sequence shown here is derived from an EMBL/GenBank/DDBJ whole genome shotgun (WGS) entry which is preliminary data.</text>
</comment>
<proteinExistence type="predicted"/>
<dbReference type="OrthoDB" id="1920702at2759"/>
<reference evidence="2 3" key="1">
    <citation type="journal article" date="2020" name="IScience">
        <title>Genome Sequencing of the Endangered Kingdonia uniflora (Circaeasteraceae, Ranunculales) Reveals Potential Mechanisms of Evolutionary Specialization.</title>
        <authorList>
            <person name="Sun Y."/>
            <person name="Deng T."/>
            <person name="Zhang A."/>
            <person name="Moore M.J."/>
            <person name="Landis J.B."/>
            <person name="Lin N."/>
            <person name="Zhang H."/>
            <person name="Zhang X."/>
            <person name="Huang J."/>
            <person name="Zhang X."/>
            <person name="Sun H."/>
            <person name="Wang H."/>
        </authorList>
    </citation>
    <scope>NUCLEOTIDE SEQUENCE [LARGE SCALE GENOMIC DNA]</scope>
    <source>
        <strain evidence="2">TB1705</strain>
        <tissue evidence="2">Leaf</tissue>
    </source>
</reference>
<dbReference type="Pfam" id="PF06232">
    <property type="entry name" value="ATS3"/>
    <property type="match status" value="1"/>
</dbReference>
<protein>
    <submittedName>
        <fullName evidence="2">Uncharacterized protein</fullName>
    </submittedName>
</protein>
<name>A0A7J7LW50_9MAGN</name>
<dbReference type="InterPro" id="IPR036392">
    <property type="entry name" value="PLAT/LH2_dom_sf"/>
</dbReference>